<dbReference type="Pfam" id="PF19081">
    <property type="entry name" value="Ig_7"/>
    <property type="match status" value="1"/>
</dbReference>
<reference evidence="2 3" key="1">
    <citation type="submission" date="2016-11" db="EMBL/GenBank/DDBJ databases">
        <title>Whole Genome Sequencing of Mucilaginibacter polytrichastri RG4-7(T) isolated from the moss sample.</title>
        <authorList>
            <person name="Li Y."/>
        </authorList>
    </citation>
    <scope>NUCLEOTIDE SEQUENCE [LARGE SCALE GENOMIC DNA]</scope>
    <source>
        <strain evidence="2 3">RG4-7</strain>
    </source>
</reference>
<dbReference type="InterPro" id="IPR026341">
    <property type="entry name" value="T9SS_type_B"/>
</dbReference>
<dbReference type="EMBL" id="MPPL01000001">
    <property type="protein sequence ID" value="OKS86067.1"/>
    <property type="molecule type" value="Genomic_DNA"/>
</dbReference>
<dbReference type="AlphaFoldDB" id="A0A1Q5ZWB7"/>
<keyword evidence="3" id="KW-1185">Reference proteome</keyword>
<dbReference type="Pfam" id="PF13585">
    <property type="entry name" value="CHU_C"/>
    <property type="match status" value="1"/>
</dbReference>
<evidence type="ECO:0000313" key="3">
    <source>
        <dbReference type="Proteomes" id="UP000186720"/>
    </source>
</evidence>
<protein>
    <recommendedName>
        <fullName evidence="1">Ig-like domain-containing protein</fullName>
    </recommendedName>
</protein>
<evidence type="ECO:0000259" key="1">
    <source>
        <dbReference type="Pfam" id="PF19081"/>
    </source>
</evidence>
<dbReference type="Proteomes" id="UP000186720">
    <property type="component" value="Unassembled WGS sequence"/>
</dbReference>
<gene>
    <name evidence="2" type="ORF">RG47T_1514</name>
</gene>
<dbReference type="InterPro" id="IPR044023">
    <property type="entry name" value="Ig_7"/>
</dbReference>
<accession>A0A1Q5ZWB7</accession>
<dbReference type="NCBIfam" id="TIGR04131">
    <property type="entry name" value="Bac_Flav_CTERM"/>
    <property type="match status" value="1"/>
</dbReference>
<sequence>MILGNAYKSEGAIFTVSTQADAGTGSLREAITLSNNNGNSETDFIYFNLPGSQATDKTITLNSSLPQITTSLIIDGSSQPGATLSVNGAKIILQAAGPFTDAVTGTVLSRTDCFFVQSGAAVFEMYGMIIRNFYSVKPDGRFSTGTGVFADDAGNRLVIGSPGKGNVLYDNGAGLEVQGISDCVIKSNLIGIKENGLDFESNPQIGVGIAPGVSCEFGGETIGEGNIGFGSFSFGNLYDNILLKLRNNIFNANSIYKRTSNSEAMIKTYQFQVYVFSQLQPNINHPPIVLIDHNTLGCNLTVAKCNGIDLNINSNTFGTSPDHSTLLPIYNSAISIKQTNGRMLIGGTTNDLGNVFTNVISSAGTLDSHAVVETSESSAIELSHNSFYCNENSPFLYLDKGPGDKPVNTSITAITASSVTGIAKTSARIELFYADINCTGCQPQKFISSIVAGPDGKWIYNGALQPGYGVLATATLGGISSEFTDTKIYLGNVQIHDATCDNNGAISGINVANATQVQWLNEQDQVVGINLDLKSVPAGKYRLKTQQFQCTNYSPIFTINVGASLGINEAGITITDDQCDQQTGSIKNIIGTGGTLPYIYLWQNSSGQVIGNQVDLVHLGQGNYTLILTDADGCRVIKKTYSVANKDAVLTPPIINNIIACSSPVTIRVTNPVVATSYRLYKNLTDLNYIQENSSGIFNVDVQQNNTFYITQLVNSCESARIAVTVTVGGTPIRISNTFTPNGDGINDNWEIAGIENFPNAMVELYNRYGARVFDSKNYGGQFDGRSNGKDLPVGTYYYIIKLGTGCNIVSGSLTIIR</sequence>
<proteinExistence type="predicted"/>
<feature type="domain" description="Ig-like" evidence="1">
    <location>
        <begin position="656"/>
        <end position="728"/>
    </location>
</feature>
<organism evidence="2 3">
    <name type="scientific">Mucilaginibacter polytrichastri</name>
    <dbReference type="NCBI Taxonomy" id="1302689"/>
    <lineage>
        <taxon>Bacteria</taxon>
        <taxon>Pseudomonadati</taxon>
        <taxon>Bacteroidota</taxon>
        <taxon>Sphingobacteriia</taxon>
        <taxon>Sphingobacteriales</taxon>
        <taxon>Sphingobacteriaceae</taxon>
        <taxon>Mucilaginibacter</taxon>
    </lineage>
</organism>
<dbReference type="STRING" id="1302689.RG47T_1514"/>
<evidence type="ECO:0000313" key="2">
    <source>
        <dbReference type="EMBL" id="OKS86067.1"/>
    </source>
</evidence>
<comment type="caution">
    <text evidence="2">The sequence shown here is derived from an EMBL/GenBank/DDBJ whole genome shotgun (WGS) entry which is preliminary data.</text>
</comment>
<name>A0A1Q5ZWB7_9SPHI</name>